<dbReference type="RefSeq" id="WP_119851358.1">
    <property type="nucleotide sequence ID" value="NZ_CP032413.1"/>
</dbReference>
<sequence length="244" mass="28437">MEKSYFCSEQIGQMQATYDALVMLKMIHDAGCDIVNQPINYYCYDWGDQYPIFITCIKRVFGDVRKTYEGLNQHWEEVSTYRISFPEMALFFAIVDKEKSDNYAAKFNKMLKQECQYLEFNMDGLVATSCIHITLTGFYGILSPFLKVLLNIRQEVKQVIRDYKYQIQNGARNVQLLKQVQERIGSVPDVGIGEKTDIVFAKIMEYLHADLIMESKDAFTFDMMLTRLTHVLDQETINRKDEVA</sequence>
<dbReference type="EMBL" id="CP032413">
    <property type="protein sequence ID" value="AYB47997.1"/>
    <property type="molecule type" value="Genomic_DNA"/>
</dbReference>
<dbReference type="KEGG" id="plw:D5F53_32215"/>
<evidence type="ECO:0000313" key="1">
    <source>
        <dbReference type="EMBL" id="AYB47997.1"/>
    </source>
</evidence>
<gene>
    <name evidence="1" type="ORF">D5F53_32215</name>
</gene>
<protein>
    <submittedName>
        <fullName evidence="1">Uncharacterized protein</fullName>
    </submittedName>
</protein>
<dbReference type="AlphaFoldDB" id="A0A385TZZ5"/>
<keyword evidence="1" id="KW-0614">Plasmid</keyword>
<keyword evidence="2" id="KW-1185">Reference proteome</keyword>
<reference evidence="1 2" key="1">
    <citation type="submission" date="2018-09" db="EMBL/GenBank/DDBJ databases">
        <title>Genome Sequence of Paenibacillus lautus Strain E7593-69, Azo Dye-Degrading Bacteria, Isolated from Commercial Tattoo Inks.</title>
        <authorList>
            <person name="Nho S.W."/>
            <person name="Kim S.-J."/>
            <person name="Kweon O."/>
            <person name="Cerniglia C.E."/>
        </authorList>
    </citation>
    <scope>NUCLEOTIDE SEQUENCE [LARGE SCALE GENOMIC DNA]</scope>
    <source>
        <strain evidence="1 2">E7593-69</strain>
        <plasmid evidence="1 2">pAZOPL1</plasmid>
    </source>
</reference>
<organism evidence="1 2">
    <name type="scientific">Paenibacillus lautus</name>
    <name type="common">Bacillus lautus</name>
    <dbReference type="NCBI Taxonomy" id="1401"/>
    <lineage>
        <taxon>Bacteria</taxon>
        <taxon>Bacillati</taxon>
        <taxon>Bacillota</taxon>
        <taxon>Bacilli</taxon>
        <taxon>Bacillales</taxon>
        <taxon>Paenibacillaceae</taxon>
        <taxon>Paenibacillus</taxon>
    </lineage>
</organism>
<accession>A0A385TZZ5</accession>
<proteinExistence type="predicted"/>
<geneLocation type="plasmid" evidence="1 2">
    <name>pAZOPL1</name>
</geneLocation>
<dbReference type="Proteomes" id="UP000266552">
    <property type="component" value="Plasmid pAZOPL1"/>
</dbReference>
<evidence type="ECO:0000313" key="2">
    <source>
        <dbReference type="Proteomes" id="UP000266552"/>
    </source>
</evidence>
<name>A0A385TZZ5_PAELA</name>